<proteinExistence type="predicted"/>
<name>A0ABQ7GLM2_DUNSA</name>
<organism evidence="1 2">
    <name type="scientific">Dunaliella salina</name>
    <name type="common">Green alga</name>
    <name type="synonym">Protococcus salinus</name>
    <dbReference type="NCBI Taxonomy" id="3046"/>
    <lineage>
        <taxon>Eukaryota</taxon>
        <taxon>Viridiplantae</taxon>
        <taxon>Chlorophyta</taxon>
        <taxon>core chlorophytes</taxon>
        <taxon>Chlorophyceae</taxon>
        <taxon>CS clade</taxon>
        <taxon>Chlamydomonadales</taxon>
        <taxon>Dunaliellaceae</taxon>
        <taxon>Dunaliella</taxon>
    </lineage>
</organism>
<accession>A0ABQ7GLM2</accession>
<dbReference type="EMBL" id="MU069702">
    <property type="protein sequence ID" value="KAF5835505.1"/>
    <property type="molecule type" value="Genomic_DNA"/>
</dbReference>
<evidence type="ECO:0000313" key="1">
    <source>
        <dbReference type="EMBL" id="KAF5835505.1"/>
    </source>
</evidence>
<reference evidence="1" key="1">
    <citation type="submission" date="2017-08" db="EMBL/GenBank/DDBJ databases">
        <authorList>
            <person name="Polle J.E."/>
            <person name="Barry K."/>
            <person name="Cushman J."/>
            <person name="Schmutz J."/>
            <person name="Tran D."/>
            <person name="Hathwaick L.T."/>
            <person name="Yim W.C."/>
            <person name="Jenkins J."/>
            <person name="Mckie-Krisberg Z.M."/>
            <person name="Prochnik S."/>
            <person name="Lindquist E."/>
            <person name="Dockter R.B."/>
            <person name="Adam C."/>
            <person name="Molina H."/>
            <person name="Bunkerborg J."/>
            <person name="Jin E."/>
            <person name="Buchheim M."/>
            <person name="Magnuson J."/>
        </authorList>
    </citation>
    <scope>NUCLEOTIDE SEQUENCE</scope>
    <source>
        <strain evidence="1">CCAP 19/18</strain>
    </source>
</reference>
<keyword evidence="2" id="KW-1185">Reference proteome</keyword>
<evidence type="ECO:0000313" key="2">
    <source>
        <dbReference type="Proteomes" id="UP000815325"/>
    </source>
</evidence>
<protein>
    <submittedName>
        <fullName evidence="1">Uncharacterized protein</fullName>
    </submittedName>
</protein>
<dbReference type="Proteomes" id="UP000815325">
    <property type="component" value="Unassembled WGS sequence"/>
</dbReference>
<comment type="caution">
    <text evidence="1">The sequence shown here is derived from an EMBL/GenBank/DDBJ whole genome shotgun (WGS) entry which is preliminary data.</text>
</comment>
<sequence>MACVGRPHAEPCAGSACAGRAEAQPPRHHHLDTASQLGEVAADLALAAACLLRQGLDLVRAGGVSYREHSTQQLLALCHRQDLRAWLRSERRLDVLGLSREQAVWWLARVCLALLLWSWRILCHEHALGLALLLQCLGLRRQQLQLLHPSLLHDCEVGGTRCPPHLAQHEKAALCAPP</sequence>
<gene>
    <name evidence="1" type="ORF">DUNSADRAFT_7289</name>
</gene>